<dbReference type="InterPro" id="IPR011990">
    <property type="entry name" value="TPR-like_helical_dom_sf"/>
</dbReference>
<feature type="coiled-coil region" evidence="1">
    <location>
        <begin position="1085"/>
        <end position="1128"/>
    </location>
</feature>
<dbReference type="Proteomes" id="UP000189703">
    <property type="component" value="Unplaced"/>
</dbReference>
<keyword evidence="3" id="KW-1185">Reference proteome</keyword>
<feature type="region of interest" description="Disordered" evidence="2">
    <location>
        <begin position="1131"/>
        <end position="1162"/>
    </location>
</feature>
<dbReference type="InterPro" id="IPR019734">
    <property type="entry name" value="TPR_rpt"/>
</dbReference>
<reference evidence="4" key="1">
    <citation type="submission" date="2025-08" db="UniProtKB">
        <authorList>
            <consortium name="RefSeq"/>
        </authorList>
    </citation>
    <scope>IDENTIFICATION</scope>
</reference>
<dbReference type="GeneID" id="104585736"/>
<dbReference type="SMART" id="SM00064">
    <property type="entry name" value="FYVE"/>
    <property type="match status" value="1"/>
</dbReference>
<dbReference type="Gene3D" id="3.30.40.10">
    <property type="entry name" value="Zinc/RING finger domain, C3HC4 (zinc finger)"/>
    <property type="match status" value="1"/>
</dbReference>
<dbReference type="SUPFAM" id="SSF48452">
    <property type="entry name" value="TPR-like"/>
    <property type="match status" value="1"/>
</dbReference>
<feature type="region of interest" description="Disordered" evidence="2">
    <location>
        <begin position="1252"/>
        <end position="1280"/>
    </location>
</feature>
<feature type="compositionally biased region" description="Polar residues" evidence="2">
    <location>
        <begin position="761"/>
        <end position="773"/>
    </location>
</feature>
<gene>
    <name evidence="4" type="primary">LOC104585736</name>
</gene>
<dbReference type="eggNOG" id="KOG1818">
    <property type="taxonomic scope" value="Eukaryota"/>
</dbReference>
<dbReference type="PANTHER" id="PTHR47553:SF1">
    <property type="entry name" value="RING_FYVE_PHD ZINC FINGER SUPERFAMILY PROTEIN"/>
    <property type="match status" value="1"/>
</dbReference>
<dbReference type="STRING" id="4432.A0A1U7YQ62"/>
<dbReference type="OMA" id="NSQLDQN"/>
<sequence length="1320" mass="146368">MLEKIGLPAKPSLRGNNWVVDASHCQGCSSQFTFINRKHHCRRCGGLFCNSCTQQRMVLRGQGDSQVRICDPCKKLEEAARFEMRHGQRSRTAKGRSKLTSKHEEEVLNQILGSDRKETSLGHISTFDMVSNLQRATSSASCSNINEESIAQDGEQDMHRCVTVDMQNPAPSEMGSTSPEELRQQALEEKKKYRILKGEGKPDEALRAFKRGKDLERQALALEAALRKTRKKASSSSLADIQNVKDGLKESGQKSKRSHTMLKEEKGDLVAELKELGWSDMDLHEAGKKKEKISLESELSSLLGEIPQNSKGKGNGNIDRSQVLAHKKKALIFKREGNLAEAKEELKKAKVLEKQLEEQDFLAEAEDSDDELASLIHSMDDDKQDGFSIGYEQDPGFNFENFVDVADDLGLDGNFEVTAEDMDDPEITGALKSLGWTEESSHPENIISQSVSMDREALLNEILSLKREALNQKRAGNTVEAMEQLKKAKLLERDLEMLQSQADISASLSLKQKVQASQTIENSSISIEVDNGTVGLSKIMDSEFPKKSKLMIQKELLGLKKKALALRREGRLDEAEEELKKGKVLEHQLEEMESASKLKATRANIGRRESESTYKHPDVFTAPALGVEGDEVDVTDQDMHDPALLSMLQNLGWNNEDVDAVSLQSSPCHGVTLSEHATETAATQTPPKVVAPRKTKAEIQRELLGLKRRALALRRQGEAEEAEEVLRTAKVLEAQLADMEVPLNTLNPQMKQANTYLVQKNETTNPPSTSSAGQEDEEVVTEEDMNDPTLLSGLKSLGWRDEDVELLSKPTRPSKHLNEQDTDSSVIKLSSEVPVVSSRRSKAEIQRELLGLKRKALALRRQGENEEAEEILRTAKALEDQMKELEVPKQDLLPDSTKGPNYPVVLIAQEENGNITAVGEVSKVAAESTEGSKDKVAKLQINLGWKDSNTAKPPPGSSARHVSETSWSIRDQTPLIEVGYSDDKREVENVSFPQSRQSANLIDLLTGDDWRRSQLSIEEPQNKGNITSDMSSVPTPPGTFRSTKMEMGSKEAIISENSGKTVLIINNGLKNEVNSAPQSVSHDNKNSLQQDILAHKRKAVALKREGKLAEAREELRQAKLLEKGLNEISQSDASISTSDHTSVGQEVRRTESQAPKPMSGRDRFKLQQESLAHKRQALKLRREGRTEEAEAEFELAKALEMQLGEMSGNDTGNTGKSVNEEKMEDLSVEDFLDPQLLSALKAIGLQDADIVSRDPVKSEVAKPTTAKRENSSQERSQLEERIKEEKVKALGLKRAGKQAEALEALRTAKQLEKKLNSLPS</sequence>
<evidence type="ECO:0000256" key="2">
    <source>
        <dbReference type="SAM" id="MobiDB-lite"/>
    </source>
</evidence>
<evidence type="ECO:0000256" key="1">
    <source>
        <dbReference type="SAM" id="Coils"/>
    </source>
</evidence>
<dbReference type="GO" id="GO:0046872">
    <property type="term" value="F:metal ion binding"/>
    <property type="evidence" value="ECO:0007669"/>
    <property type="project" value="InterPro"/>
</dbReference>
<protein>
    <submittedName>
        <fullName evidence="4">Myosin-11</fullName>
    </submittedName>
</protein>
<name>A0A1U7YQ62_NELNU</name>
<feature type="coiled-coil region" evidence="1">
    <location>
        <begin position="455"/>
        <end position="501"/>
    </location>
</feature>
<dbReference type="InterPro" id="IPR000306">
    <property type="entry name" value="Znf_FYVE"/>
</dbReference>
<dbReference type="SMART" id="SM00028">
    <property type="entry name" value="TPR"/>
    <property type="match status" value="8"/>
</dbReference>
<dbReference type="OrthoDB" id="660555at2759"/>
<dbReference type="Pfam" id="PF01363">
    <property type="entry name" value="FYVE"/>
    <property type="match status" value="1"/>
</dbReference>
<feature type="region of interest" description="Disordered" evidence="2">
    <location>
        <begin position="244"/>
        <end position="263"/>
    </location>
</feature>
<feature type="region of interest" description="Disordered" evidence="2">
    <location>
        <begin position="761"/>
        <end position="793"/>
    </location>
</feature>
<dbReference type="PANTHER" id="PTHR47553">
    <property type="entry name" value="MYOSIN-11"/>
    <property type="match status" value="1"/>
</dbReference>
<dbReference type="PROSITE" id="PS50178">
    <property type="entry name" value="ZF_FYVE"/>
    <property type="match status" value="1"/>
</dbReference>
<dbReference type="InterPro" id="IPR011011">
    <property type="entry name" value="Znf_FYVE_PHD"/>
</dbReference>
<feature type="region of interest" description="Disordered" evidence="2">
    <location>
        <begin position="946"/>
        <end position="966"/>
    </location>
</feature>
<dbReference type="CDD" id="cd00065">
    <property type="entry name" value="FYVE_like_SF"/>
    <property type="match status" value="1"/>
</dbReference>
<evidence type="ECO:0000313" key="4">
    <source>
        <dbReference type="RefSeq" id="XP_010241008.1"/>
    </source>
</evidence>
<dbReference type="RefSeq" id="XP_010241008.1">
    <property type="nucleotide sequence ID" value="XM_010242706.2"/>
</dbReference>
<feature type="coiled-coil region" evidence="1">
    <location>
        <begin position="842"/>
        <end position="885"/>
    </location>
</feature>
<feature type="compositionally biased region" description="Acidic residues" evidence="2">
    <location>
        <begin position="774"/>
        <end position="786"/>
    </location>
</feature>
<keyword evidence="1" id="KW-0175">Coiled coil</keyword>
<dbReference type="KEGG" id="nnu:104585736"/>
<dbReference type="FunCoup" id="A0A1U7YQ62">
    <property type="interactions" value="2378"/>
</dbReference>
<evidence type="ECO:0000313" key="3">
    <source>
        <dbReference type="Proteomes" id="UP000189703"/>
    </source>
</evidence>
<dbReference type="InterPro" id="IPR013083">
    <property type="entry name" value="Znf_RING/FYVE/PHD"/>
</dbReference>
<dbReference type="InterPro" id="IPR017455">
    <property type="entry name" value="Znf_FYVE-rel"/>
</dbReference>
<feature type="compositionally biased region" description="Polar residues" evidence="2">
    <location>
        <begin position="1131"/>
        <end position="1144"/>
    </location>
</feature>
<dbReference type="SUPFAM" id="SSF57903">
    <property type="entry name" value="FYVE/PHD zinc finger"/>
    <property type="match status" value="1"/>
</dbReference>
<organism evidence="3 4">
    <name type="scientific">Nelumbo nucifera</name>
    <name type="common">Sacred lotus</name>
    <dbReference type="NCBI Taxonomy" id="4432"/>
    <lineage>
        <taxon>Eukaryota</taxon>
        <taxon>Viridiplantae</taxon>
        <taxon>Streptophyta</taxon>
        <taxon>Embryophyta</taxon>
        <taxon>Tracheophyta</taxon>
        <taxon>Spermatophyta</taxon>
        <taxon>Magnoliopsida</taxon>
        <taxon>Proteales</taxon>
        <taxon>Nelumbonaceae</taxon>
        <taxon>Nelumbo</taxon>
    </lineage>
</organism>
<accession>A0A1U7YQ62</accession>
<proteinExistence type="predicted"/>
<dbReference type="FunFam" id="3.30.40.10:FF:000925">
    <property type="entry name" value="Zinc finger protein, putative"/>
    <property type="match status" value="1"/>
</dbReference>